<feature type="compositionally biased region" description="Polar residues" evidence="1">
    <location>
        <begin position="552"/>
        <end position="569"/>
    </location>
</feature>
<reference evidence="6" key="1">
    <citation type="submission" date="2025-08" db="UniProtKB">
        <authorList>
            <consortium name="RefSeq"/>
        </authorList>
    </citation>
    <scope>IDENTIFICATION</scope>
    <source>
        <tissue evidence="6">Whole sample</tissue>
    </source>
</reference>
<dbReference type="Proteomes" id="UP000694844">
    <property type="component" value="Chromosome 3"/>
</dbReference>
<feature type="compositionally biased region" description="Polar residues" evidence="1">
    <location>
        <begin position="402"/>
        <end position="412"/>
    </location>
</feature>
<feature type="region of interest" description="Disordered" evidence="1">
    <location>
        <begin position="375"/>
        <end position="412"/>
    </location>
</feature>
<dbReference type="AlphaFoldDB" id="A0A8B8D532"/>
<feature type="region of interest" description="Disordered" evidence="1">
    <location>
        <begin position="490"/>
        <end position="536"/>
    </location>
</feature>
<feature type="region of interest" description="Disordered" evidence="1">
    <location>
        <begin position="444"/>
        <end position="471"/>
    </location>
</feature>
<proteinExistence type="predicted"/>
<dbReference type="RefSeq" id="XP_022321941.1">
    <property type="nucleotide sequence ID" value="XM_022466233.1"/>
</dbReference>
<dbReference type="InterPro" id="IPR055470">
    <property type="entry name" value="DUF7042"/>
</dbReference>
<feature type="domain" description="DUF7042" evidence="4">
    <location>
        <begin position="171"/>
        <end position="290"/>
    </location>
</feature>
<feature type="signal peptide" evidence="3">
    <location>
        <begin position="1"/>
        <end position="34"/>
    </location>
</feature>
<dbReference type="Pfam" id="PF23069">
    <property type="entry name" value="DUF7042"/>
    <property type="match status" value="1"/>
</dbReference>
<dbReference type="KEGG" id="cvn:111123704"/>
<feature type="region of interest" description="Disordered" evidence="1">
    <location>
        <begin position="586"/>
        <end position="617"/>
    </location>
</feature>
<evidence type="ECO:0000256" key="3">
    <source>
        <dbReference type="SAM" id="SignalP"/>
    </source>
</evidence>
<evidence type="ECO:0000256" key="1">
    <source>
        <dbReference type="SAM" id="MobiDB-lite"/>
    </source>
</evidence>
<evidence type="ECO:0000256" key="2">
    <source>
        <dbReference type="SAM" id="Phobius"/>
    </source>
</evidence>
<evidence type="ECO:0000313" key="6">
    <source>
        <dbReference type="RefSeq" id="XP_022321941.1"/>
    </source>
</evidence>
<accession>A0A8B8D532</accession>
<feature type="compositionally biased region" description="Basic and acidic residues" evidence="1">
    <location>
        <begin position="506"/>
        <end position="517"/>
    </location>
</feature>
<feature type="region of interest" description="Disordered" evidence="1">
    <location>
        <begin position="550"/>
        <end position="570"/>
    </location>
</feature>
<organism evidence="5 6">
    <name type="scientific">Crassostrea virginica</name>
    <name type="common">Eastern oyster</name>
    <dbReference type="NCBI Taxonomy" id="6565"/>
    <lineage>
        <taxon>Eukaryota</taxon>
        <taxon>Metazoa</taxon>
        <taxon>Spiralia</taxon>
        <taxon>Lophotrochozoa</taxon>
        <taxon>Mollusca</taxon>
        <taxon>Bivalvia</taxon>
        <taxon>Autobranchia</taxon>
        <taxon>Pteriomorphia</taxon>
        <taxon>Ostreida</taxon>
        <taxon>Ostreoidea</taxon>
        <taxon>Ostreidae</taxon>
        <taxon>Crassostrea</taxon>
    </lineage>
</organism>
<protein>
    <submittedName>
        <fullName evidence="6">Uncharacterized protein LOC111123704 isoform X1</fullName>
    </submittedName>
</protein>
<feature type="compositionally biased region" description="Basic and acidic residues" evidence="1">
    <location>
        <begin position="455"/>
        <end position="464"/>
    </location>
</feature>
<keyword evidence="2" id="KW-1133">Transmembrane helix</keyword>
<evidence type="ECO:0000313" key="5">
    <source>
        <dbReference type="Proteomes" id="UP000694844"/>
    </source>
</evidence>
<dbReference type="OrthoDB" id="6118808at2759"/>
<keyword evidence="2" id="KW-0812">Transmembrane</keyword>
<feature type="chain" id="PRO_5034714383" evidence="3">
    <location>
        <begin position="35"/>
        <end position="672"/>
    </location>
</feature>
<keyword evidence="2" id="KW-0472">Membrane</keyword>
<keyword evidence="5" id="KW-1185">Reference proteome</keyword>
<evidence type="ECO:0000259" key="4">
    <source>
        <dbReference type="Pfam" id="PF23069"/>
    </source>
</evidence>
<dbReference type="GeneID" id="111123704"/>
<gene>
    <name evidence="6" type="primary">LOC111123704</name>
</gene>
<name>A0A8B8D532_CRAVI</name>
<keyword evidence="3" id="KW-0732">Signal</keyword>
<feature type="compositionally biased region" description="Polar residues" evidence="1">
    <location>
        <begin position="382"/>
        <end position="394"/>
    </location>
</feature>
<feature type="transmembrane region" description="Helical" evidence="2">
    <location>
        <begin position="321"/>
        <end position="344"/>
    </location>
</feature>
<sequence length="672" mass="73447">MIRTTIVYRNFKMPPSFLWISLEIIMLLSNYADGGCTLPTDLRGIWLSNSFGDTNFTDTNMYLLEYDIVGQLIDSTKSADLNCEFSSGNYYVLKTMNNYTSHSFGTYHWYICLELTSLTTYSFYYYESTVNDAGKSPFTTYSEVCTLNQNIELFHAFVKKGFESEALTYCVTPFLGVFTYQHTSASSTCGLNQGDSLLDVCNSNRTNLIFDYNLCATQVAFSANGHLGCVAALSEGTTYYQIVINFDTTILVSPTRTYRFTCFVIEYDGQNVTASEKGGKCDSGQTATTKPSAPGSLLYLVANTTCYIETSSPVESSDNTAAIIAGVVVSLILVGLIVGALVGYKCYQKKKGEKLFVKRKIDHLISGGVADSLTKMPKPLVNHTNGKPPQNTKNDVSKENGGVQNPLSGTSVENTLQDIETDIDNQKLASQENEVKTNIVQKLPNETAITPNNGKDNEKFDAKSKQSSSMPIDNLKNDVIIEEVNEEVLRENTRPSKKVTFPDEDSPPRGLEKREHTILPSGETKPVAVETKAASNPAENEVIANFGKEKTGMNSRKPSSNGTISTGALSKNDKSVCQVEHHFDMKPSALSPSSSSTKEIKSMKTPQHPPGLASVAGSRQSGEALTNLSGLLSIAASNPYSQGLMKSDENHAVTKIEKAYKSSAESYTMDNM</sequence>
<feature type="compositionally biased region" description="Low complexity" evidence="1">
    <location>
        <begin position="587"/>
        <end position="596"/>
    </location>
</feature>